<dbReference type="SUPFAM" id="SSF46785">
    <property type="entry name" value="Winged helix' DNA-binding domain"/>
    <property type="match status" value="1"/>
</dbReference>
<dbReference type="PRINTS" id="PR00037">
    <property type="entry name" value="HTHLACR"/>
</dbReference>
<protein>
    <submittedName>
        <fullName evidence="5">DeoR/GlpR family transcriptional regulator of sugar metabolism</fullName>
    </submittedName>
</protein>
<feature type="domain" description="HTH deoR-type" evidence="4">
    <location>
        <begin position="8"/>
        <end position="63"/>
    </location>
</feature>
<dbReference type="PANTHER" id="PTHR30363">
    <property type="entry name" value="HTH-TYPE TRANSCRIPTIONAL REGULATOR SRLR-RELATED"/>
    <property type="match status" value="1"/>
</dbReference>
<keyword evidence="3" id="KW-0804">Transcription</keyword>
<keyword evidence="6" id="KW-1185">Reference proteome</keyword>
<dbReference type="Pfam" id="PF08220">
    <property type="entry name" value="HTH_DeoR"/>
    <property type="match status" value="1"/>
</dbReference>
<keyword evidence="2" id="KW-0805">Transcription regulation</keyword>
<accession>A0A9X0U6Z4</accession>
<dbReference type="InterPro" id="IPR014036">
    <property type="entry name" value="DeoR-like_C"/>
</dbReference>
<evidence type="ECO:0000259" key="4">
    <source>
        <dbReference type="PROSITE" id="PS51000"/>
    </source>
</evidence>
<evidence type="ECO:0000313" key="6">
    <source>
        <dbReference type="Proteomes" id="UP000535182"/>
    </source>
</evidence>
<name>A0A9X0U6Z4_9BACT</name>
<gene>
    <name evidence="5" type="ORF">HDF14_004032</name>
</gene>
<dbReference type="InterPro" id="IPR050313">
    <property type="entry name" value="Carb_Metab_HTH_regulators"/>
</dbReference>
<dbReference type="SMART" id="SM00420">
    <property type="entry name" value="HTH_DEOR"/>
    <property type="match status" value="1"/>
</dbReference>
<dbReference type="Proteomes" id="UP000535182">
    <property type="component" value="Unassembled WGS sequence"/>
</dbReference>
<dbReference type="AlphaFoldDB" id="A0A9X0U6Z4"/>
<dbReference type="InterPro" id="IPR036390">
    <property type="entry name" value="WH_DNA-bd_sf"/>
</dbReference>
<dbReference type="EMBL" id="JACHEB010000010">
    <property type="protein sequence ID" value="MBB5330397.1"/>
    <property type="molecule type" value="Genomic_DNA"/>
</dbReference>
<dbReference type="Pfam" id="PF00455">
    <property type="entry name" value="DeoRC"/>
    <property type="match status" value="1"/>
</dbReference>
<dbReference type="InterPro" id="IPR037171">
    <property type="entry name" value="NagB/RpiA_transferase-like"/>
</dbReference>
<dbReference type="RefSeq" id="WP_183979844.1">
    <property type="nucleotide sequence ID" value="NZ_JACHEB010000010.1"/>
</dbReference>
<keyword evidence="1" id="KW-0678">Repressor</keyword>
<reference evidence="5 6" key="1">
    <citation type="submission" date="2020-08" db="EMBL/GenBank/DDBJ databases">
        <title>Genomic Encyclopedia of Type Strains, Phase IV (KMG-V): Genome sequencing to study the core and pangenomes of soil and plant-associated prokaryotes.</title>
        <authorList>
            <person name="Whitman W."/>
        </authorList>
    </citation>
    <scope>NUCLEOTIDE SEQUENCE [LARGE SCALE GENOMIC DNA]</scope>
    <source>
        <strain evidence="5 6">X5P2</strain>
    </source>
</reference>
<organism evidence="5 6">
    <name type="scientific">Tunturiibacter gelidiferens</name>
    <dbReference type="NCBI Taxonomy" id="3069689"/>
    <lineage>
        <taxon>Bacteria</taxon>
        <taxon>Pseudomonadati</taxon>
        <taxon>Acidobacteriota</taxon>
        <taxon>Terriglobia</taxon>
        <taxon>Terriglobales</taxon>
        <taxon>Acidobacteriaceae</taxon>
        <taxon>Tunturiibacter</taxon>
    </lineage>
</organism>
<dbReference type="SMART" id="SM01134">
    <property type="entry name" value="DeoRC"/>
    <property type="match status" value="1"/>
</dbReference>
<evidence type="ECO:0000256" key="2">
    <source>
        <dbReference type="ARBA" id="ARBA00023015"/>
    </source>
</evidence>
<dbReference type="InterPro" id="IPR001034">
    <property type="entry name" value="DeoR_HTH"/>
</dbReference>
<evidence type="ECO:0000256" key="3">
    <source>
        <dbReference type="ARBA" id="ARBA00023163"/>
    </source>
</evidence>
<evidence type="ECO:0000313" key="5">
    <source>
        <dbReference type="EMBL" id="MBB5330397.1"/>
    </source>
</evidence>
<dbReference type="InterPro" id="IPR036388">
    <property type="entry name" value="WH-like_DNA-bd_sf"/>
</dbReference>
<dbReference type="PROSITE" id="PS51000">
    <property type="entry name" value="HTH_DEOR_2"/>
    <property type="match status" value="1"/>
</dbReference>
<dbReference type="PANTHER" id="PTHR30363:SF4">
    <property type="entry name" value="GLYCEROL-3-PHOSPHATE REGULON REPRESSOR"/>
    <property type="match status" value="1"/>
</dbReference>
<evidence type="ECO:0000256" key="1">
    <source>
        <dbReference type="ARBA" id="ARBA00022491"/>
    </source>
</evidence>
<sequence length="260" mass="27862">MAQMDLMAAERQAAILERVRRNGRVLANELAIEFETSEDTIRRALRELAERGLCKRVYGGALAISTGSEAIAVRNAENTDRKAALGTALAGLVTKGQFVFIDGGTTNLAAARKIPKHFGLTVATQDPAIAAVLATREDVTLILIGGQIKPHLGSAVGVEATRQMMDLRPDLLLLGLCAMDPKTGVWAFDAEDAAFKQCLVKNSRQTVTAALNEKLDASAPFRVCPVKSITVLIVEPDAPRGAIKPFVDRGIHVKKAKRLG</sequence>
<proteinExistence type="predicted"/>
<dbReference type="GO" id="GO:0003700">
    <property type="term" value="F:DNA-binding transcription factor activity"/>
    <property type="evidence" value="ECO:0007669"/>
    <property type="project" value="InterPro"/>
</dbReference>
<comment type="caution">
    <text evidence="5">The sequence shown here is derived from an EMBL/GenBank/DDBJ whole genome shotgun (WGS) entry which is preliminary data.</text>
</comment>
<dbReference type="Gene3D" id="1.10.10.10">
    <property type="entry name" value="Winged helix-like DNA-binding domain superfamily/Winged helix DNA-binding domain"/>
    <property type="match status" value="1"/>
</dbReference>
<dbReference type="SUPFAM" id="SSF100950">
    <property type="entry name" value="NagB/RpiA/CoA transferase-like"/>
    <property type="match status" value="1"/>
</dbReference>